<accession>A0ACB5U545</accession>
<evidence type="ECO:0000313" key="2">
    <source>
        <dbReference type="Proteomes" id="UP001165101"/>
    </source>
</evidence>
<organism evidence="1 2">
    <name type="scientific">Candida boidinii</name>
    <name type="common">Yeast</name>
    <dbReference type="NCBI Taxonomy" id="5477"/>
    <lineage>
        <taxon>Eukaryota</taxon>
        <taxon>Fungi</taxon>
        <taxon>Dikarya</taxon>
        <taxon>Ascomycota</taxon>
        <taxon>Saccharomycotina</taxon>
        <taxon>Pichiomycetes</taxon>
        <taxon>Pichiales</taxon>
        <taxon>Pichiaceae</taxon>
        <taxon>Ogataea</taxon>
        <taxon>Ogataea/Candida clade</taxon>
    </lineage>
</organism>
<sequence length="276" mass="30662">MNIFSLLTLLSFVFFCSADVDVESYYGCEVPTASLKNGFDVRIFTYPVHGRDFATRSFYYSEYTSRGLVGSNQVLNTVPNISYNISTEATVEQWGISFTPFPLLAEFTMYLKVDITGFYQFIFNIIDDGAMVFLGNGAFACCDSKEISGVQENSEILWSYILTPWETPETQSVDVYLEADIYYPMRIVYINIVYDAVMDFGIVNPFGNEVNLESHLFVLPGDIGTDQCTTTTGQLITTTVTCTDTCTGTVTVTEMTDAETGSSSYSIPIVIVTVPI</sequence>
<name>A0ACB5U545_CANBO</name>
<keyword evidence="2" id="KW-1185">Reference proteome</keyword>
<evidence type="ECO:0000313" key="1">
    <source>
        <dbReference type="EMBL" id="GMF02125.1"/>
    </source>
</evidence>
<dbReference type="EMBL" id="BSXV01005368">
    <property type="protein sequence ID" value="GMF02125.1"/>
    <property type="molecule type" value="Genomic_DNA"/>
</dbReference>
<reference evidence="1" key="1">
    <citation type="submission" date="2023-04" db="EMBL/GenBank/DDBJ databases">
        <title>Candida boidinii NBRC 1967.</title>
        <authorList>
            <person name="Ichikawa N."/>
            <person name="Sato H."/>
            <person name="Tonouchi N."/>
        </authorList>
    </citation>
    <scope>NUCLEOTIDE SEQUENCE</scope>
    <source>
        <strain evidence="1">NBRC 1967</strain>
    </source>
</reference>
<gene>
    <name evidence="1" type="ORF">Cboi01_000603600</name>
</gene>
<proteinExistence type="predicted"/>
<dbReference type="Proteomes" id="UP001165101">
    <property type="component" value="Unassembled WGS sequence"/>
</dbReference>
<comment type="caution">
    <text evidence="1">The sequence shown here is derived from an EMBL/GenBank/DDBJ whole genome shotgun (WGS) entry which is preliminary data.</text>
</comment>
<protein>
    <submittedName>
        <fullName evidence="1">Unnamed protein product</fullName>
    </submittedName>
</protein>